<organism evidence="1 2">
    <name type="scientific">Lactuca sativa</name>
    <name type="common">Garden lettuce</name>
    <dbReference type="NCBI Taxonomy" id="4236"/>
    <lineage>
        <taxon>Eukaryota</taxon>
        <taxon>Viridiplantae</taxon>
        <taxon>Streptophyta</taxon>
        <taxon>Embryophyta</taxon>
        <taxon>Tracheophyta</taxon>
        <taxon>Spermatophyta</taxon>
        <taxon>Magnoliopsida</taxon>
        <taxon>eudicotyledons</taxon>
        <taxon>Gunneridae</taxon>
        <taxon>Pentapetalae</taxon>
        <taxon>asterids</taxon>
        <taxon>campanulids</taxon>
        <taxon>Asterales</taxon>
        <taxon>Asteraceae</taxon>
        <taxon>Cichorioideae</taxon>
        <taxon>Cichorieae</taxon>
        <taxon>Lactucinae</taxon>
        <taxon>Lactuca</taxon>
    </lineage>
</organism>
<evidence type="ECO:0000313" key="1">
    <source>
        <dbReference type="EMBL" id="KAJ0187909.1"/>
    </source>
</evidence>
<protein>
    <submittedName>
        <fullName evidence="1">Uncharacterized protein</fullName>
    </submittedName>
</protein>
<sequence length="168" mass="18856">MSLGYIYLGLEIVSFDKFVLSALLSMRLLCKKIYVKDYSARLDHVLVASTILVIASCALMDLPPEKKNKGKSESKDKVELSCPWVIQASGSIVEQNYGSNRIQPDHANQSCIGTTSKRYQLSFSNDNISMANENAKKHVVGDYTKQYEVLRYYICNSPEFQGTRRVGA</sequence>
<reference evidence="1 2" key="1">
    <citation type="journal article" date="2017" name="Nat. Commun.">
        <title>Genome assembly with in vitro proximity ligation data and whole-genome triplication in lettuce.</title>
        <authorList>
            <person name="Reyes-Chin-Wo S."/>
            <person name="Wang Z."/>
            <person name="Yang X."/>
            <person name="Kozik A."/>
            <person name="Arikit S."/>
            <person name="Song C."/>
            <person name="Xia L."/>
            <person name="Froenicke L."/>
            <person name="Lavelle D.O."/>
            <person name="Truco M.J."/>
            <person name="Xia R."/>
            <person name="Zhu S."/>
            <person name="Xu C."/>
            <person name="Xu H."/>
            <person name="Xu X."/>
            <person name="Cox K."/>
            <person name="Korf I."/>
            <person name="Meyers B.C."/>
            <person name="Michelmore R.W."/>
        </authorList>
    </citation>
    <scope>NUCLEOTIDE SEQUENCE [LARGE SCALE GENOMIC DNA]</scope>
    <source>
        <strain evidence="2">cv. Salinas</strain>
        <tissue evidence="1">Seedlings</tissue>
    </source>
</reference>
<proteinExistence type="predicted"/>
<accession>A0A9R1WUG9</accession>
<dbReference type="AlphaFoldDB" id="A0A9R1WUG9"/>
<dbReference type="Proteomes" id="UP000235145">
    <property type="component" value="Unassembled WGS sequence"/>
</dbReference>
<evidence type="ECO:0000313" key="2">
    <source>
        <dbReference type="Proteomes" id="UP000235145"/>
    </source>
</evidence>
<dbReference type="EMBL" id="NBSK02000009">
    <property type="protein sequence ID" value="KAJ0187909.1"/>
    <property type="molecule type" value="Genomic_DNA"/>
</dbReference>
<comment type="caution">
    <text evidence="1">The sequence shown here is derived from an EMBL/GenBank/DDBJ whole genome shotgun (WGS) entry which is preliminary data.</text>
</comment>
<gene>
    <name evidence="1" type="ORF">LSAT_V11C900459300</name>
</gene>
<name>A0A9R1WUG9_LACSA</name>
<keyword evidence="2" id="KW-1185">Reference proteome</keyword>